<dbReference type="STRING" id="74557.A0A1W0A866"/>
<dbReference type="PROSITE" id="PS50011">
    <property type="entry name" value="PROTEIN_KINASE_DOM"/>
    <property type="match status" value="1"/>
</dbReference>
<comment type="catalytic activity">
    <reaction evidence="8">
        <text>L-seryl-[protein] + ATP = O-phospho-L-seryl-[protein] + ADP + H(+)</text>
        <dbReference type="Rhea" id="RHEA:17989"/>
        <dbReference type="Rhea" id="RHEA-COMP:9863"/>
        <dbReference type="Rhea" id="RHEA-COMP:11604"/>
        <dbReference type="ChEBI" id="CHEBI:15378"/>
        <dbReference type="ChEBI" id="CHEBI:29999"/>
        <dbReference type="ChEBI" id="CHEBI:30616"/>
        <dbReference type="ChEBI" id="CHEBI:83421"/>
        <dbReference type="ChEBI" id="CHEBI:456216"/>
        <dbReference type="EC" id="2.7.11.1"/>
    </reaction>
</comment>
<dbReference type="PANTHER" id="PTHR24356:SF1">
    <property type="entry name" value="SERINE_THREONINE-PROTEIN KINASE GREATWALL"/>
    <property type="match status" value="1"/>
</dbReference>
<dbReference type="PANTHER" id="PTHR24356">
    <property type="entry name" value="SERINE/THREONINE-PROTEIN KINASE"/>
    <property type="match status" value="1"/>
</dbReference>
<evidence type="ECO:0000256" key="3">
    <source>
        <dbReference type="ARBA" id="ARBA00022679"/>
    </source>
</evidence>
<keyword evidence="3" id="KW-0808">Transferase</keyword>
<dbReference type="Pfam" id="PF00069">
    <property type="entry name" value="Pkinase"/>
    <property type="match status" value="1"/>
</dbReference>
<accession>A0A1W0A866</accession>
<dbReference type="InterPro" id="IPR050236">
    <property type="entry name" value="Ser_Thr_kinase_AGC"/>
</dbReference>
<dbReference type="InterPro" id="IPR011009">
    <property type="entry name" value="Kinase-like_dom_sf"/>
</dbReference>
<evidence type="ECO:0000256" key="4">
    <source>
        <dbReference type="ARBA" id="ARBA00022741"/>
    </source>
</evidence>
<reference evidence="10 11" key="1">
    <citation type="journal article" date="2014" name="Genome Biol. Evol.">
        <title>The secreted proteins of Achlya hypogyna and Thraustotheca clavata identify the ancestral oomycete secretome and reveal gene acquisitions by horizontal gene transfer.</title>
        <authorList>
            <person name="Misner I."/>
            <person name="Blouin N."/>
            <person name="Leonard G."/>
            <person name="Richards T.A."/>
            <person name="Lane C.E."/>
        </authorList>
    </citation>
    <scope>NUCLEOTIDE SEQUENCE [LARGE SCALE GENOMIC DNA]</scope>
    <source>
        <strain evidence="10 11">ATCC 34112</strain>
    </source>
</reference>
<evidence type="ECO:0000259" key="9">
    <source>
        <dbReference type="PROSITE" id="PS50011"/>
    </source>
</evidence>
<evidence type="ECO:0000313" key="11">
    <source>
        <dbReference type="Proteomes" id="UP000243217"/>
    </source>
</evidence>
<sequence>MALKSADALEKLFLLGKGGYGRQYFRVYKCKDKTTGIEYAVKELDNIQLKERFDSEAKAMGPLLICSFQNDISMSLVMPFIPGQPLYKCIWNCTKFTESFAKLCAFQIAIAIDDVHKRGFIHRDIKSGNVLLTRDGTCHLIDFGFAKSKSTRASSLCGTAYAMAPEVFLRQSYGPEVDWWGFGILLYEMVHGCPPWPYKNEGSTRAYFDSILEIIVVCSGLLAIDPNKRYGKNILHHPWFENLNVKNPKVVSGTELEACFKHLDVAGIDSAESITSAENLLFAGF</sequence>
<evidence type="ECO:0000256" key="7">
    <source>
        <dbReference type="ARBA" id="ARBA00047899"/>
    </source>
</evidence>
<keyword evidence="6" id="KW-0067">ATP-binding</keyword>
<dbReference type="PROSITE" id="PS00108">
    <property type="entry name" value="PROTEIN_KINASE_ST"/>
    <property type="match status" value="1"/>
</dbReference>
<keyword evidence="4" id="KW-0547">Nucleotide-binding</keyword>
<dbReference type="GO" id="GO:0035556">
    <property type="term" value="P:intracellular signal transduction"/>
    <property type="evidence" value="ECO:0007669"/>
    <property type="project" value="TreeGrafter"/>
</dbReference>
<dbReference type="InterPro" id="IPR000719">
    <property type="entry name" value="Prot_kinase_dom"/>
</dbReference>
<evidence type="ECO:0000256" key="1">
    <source>
        <dbReference type="ARBA" id="ARBA00012513"/>
    </source>
</evidence>
<feature type="domain" description="Protein kinase" evidence="9">
    <location>
        <begin position="9"/>
        <end position="240"/>
    </location>
</feature>
<proteinExistence type="predicted"/>
<dbReference type="OrthoDB" id="76001at2759"/>
<dbReference type="GO" id="GO:0004674">
    <property type="term" value="F:protein serine/threonine kinase activity"/>
    <property type="evidence" value="ECO:0007669"/>
    <property type="project" value="UniProtKB-KW"/>
</dbReference>
<protein>
    <recommendedName>
        <fullName evidence="1">non-specific serine/threonine protein kinase</fullName>
        <ecNumber evidence="1">2.7.11.1</ecNumber>
    </recommendedName>
</protein>
<evidence type="ECO:0000256" key="5">
    <source>
        <dbReference type="ARBA" id="ARBA00022777"/>
    </source>
</evidence>
<comment type="caution">
    <text evidence="10">The sequence shown here is derived from an EMBL/GenBank/DDBJ whole genome shotgun (WGS) entry which is preliminary data.</text>
</comment>
<gene>
    <name evidence="10" type="ORF">THRCLA_20364</name>
</gene>
<keyword evidence="11" id="KW-1185">Reference proteome</keyword>
<dbReference type="SUPFAM" id="SSF56112">
    <property type="entry name" value="Protein kinase-like (PK-like)"/>
    <property type="match status" value="1"/>
</dbReference>
<dbReference type="GO" id="GO:0005524">
    <property type="term" value="F:ATP binding"/>
    <property type="evidence" value="ECO:0007669"/>
    <property type="project" value="UniProtKB-KW"/>
</dbReference>
<dbReference type="Gene3D" id="1.10.510.10">
    <property type="entry name" value="Transferase(Phosphotransferase) domain 1"/>
    <property type="match status" value="1"/>
</dbReference>
<dbReference type="SMART" id="SM00220">
    <property type="entry name" value="S_TKc"/>
    <property type="match status" value="1"/>
</dbReference>
<evidence type="ECO:0000313" key="10">
    <source>
        <dbReference type="EMBL" id="OQS06483.1"/>
    </source>
</evidence>
<evidence type="ECO:0000256" key="8">
    <source>
        <dbReference type="ARBA" id="ARBA00048679"/>
    </source>
</evidence>
<keyword evidence="5 10" id="KW-0418">Kinase</keyword>
<keyword evidence="2" id="KW-0723">Serine/threonine-protein kinase</keyword>
<dbReference type="InterPro" id="IPR008271">
    <property type="entry name" value="Ser/Thr_kinase_AS"/>
</dbReference>
<dbReference type="EMBL" id="JNBS01000340">
    <property type="protein sequence ID" value="OQS06483.1"/>
    <property type="molecule type" value="Genomic_DNA"/>
</dbReference>
<dbReference type="Proteomes" id="UP000243217">
    <property type="component" value="Unassembled WGS sequence"/>
</dbReference>
<dbReference type="EC" id="2.7.11.1" evidence="1"/>
<comment type="catalytic activity">
    <reaction evidence="7">
        <text>L-threonyl-[protein] + ATP = O-phospho-L-threonyl-[protein] + ADP + H(+)</text>
        <dbReference type="Rhea" id="RHEA:46608"/>
        <dbReference type="Rhea" id="RHEA-COMP:11060"/>
        <dbReference type="Rhea" id="RHEA-COMP:11605"/>
        <dbReference type="ChEBI" id="CHEBI:15378"/>
        <dbReference type="ChEBI" id="CHEBI:30013"/>
        <dbReference type="ChEBI" id="CHEBI:30616"/>
        <dbReference type="ChEBI" id="CHEBI:61977"/>
        <dbReference type="ChEBI" id="CHEBI:456216"/>
        <dbReference type="EC" id="2.7.11.1"/>
    </reaction>
</comment>
<organism evidence="10 11">
    <name type="scientific">Thraustotheca clavata</name>
    <dbReference type="NCBI Taxonomy" id="74557"/>
    <lineage>
        <taxon>Eukaryota</taxon>
        <taxon>Sar</taxon>
        <taxon>Stramenopiles</taxon>
        <taxon>Oomycota</taxon>
        <taxon>Saprolegniomycetes</taxon>
        <taxon>Saprolegniales</taxon>
        <taxon>Achlyaceae</taxon>
        <taxon>Thraustotheca</taxon>
    </lineage>
</organism>
<name>A0A1W0A866_9STRA</name>
<evidence type="ECO:0000256" key="6">
    <source>
        <dbReference type="ARBA" id="ARBA00022840"/>
    </source>
</evidence>
<evidence type="ECO:0000256" key="2">
    <source>
        <dbReference type="ARBA" id="ARBA00022527"/>
    </source>
</evidence>
<dbReference type="AlphaFoldDB" id="A0A1W0A866"/>